<feature type="transmembrane region" description="Helical" evidence="1">
    <location>
        <begin position="6"/>
        <end position="23"/>
    </location>
</feature>
<accession>A0AAW8U0P3</accession>
<evidence type="ECO:0000313" key="3">
    <source>
        <dbReference type="Proteomes" id="UP001256711"/>
    </source>
</evidence>
<keyword evidence="1" id="KW-1133">Transmembrane helix</keyword>
<name>A0AAW8U0P3_9ENTE</name>
<keyword evidence="1" id="KW-0472">Membrane</keyword>
<sequence length="60" mass="6977">MAEQVFKKIMVPTVLLLLVLYLLPDFFLKVPVCLFFLLTGVTLSFVLSYYEETHSQVNKH</sequence>
<dbReference type="AlphaFoldDB" id="A0AAW8U0P3"/>
<feature type="transmembrane region" description="Helical" evidence="1">
    <location>
        <begin position="30"/>
        <end position="50"/>
    </location>
</feature>
<dbReference type="EMBL" id="JARQBJ010000001">
    <property type="protein sequence ID" value="MDT2809485.1"/>
    <property type="molecule type" value="Genomic_DNA"/>
</dbReference>
<evidence type="ECO:0000313" key="2">
    <source>
        <dbReference type="EMBL" id="MDT2809485.1"/>
    </source>
</evidence>
<dbReference type="Proteomes" id="UP001256711">
    <property type="component" value="Unassembled WGS sequence"/>
</dbReference>
<reference evidence="2" key="1">
    <citation type="submission" date="2023-03" db="EMBL/GenBank/DDBJ databases">
        <authorList>
            <person name="Shen W."/>
            <person name="Cai J."/>
        </authorList>
    </citation>
    <scope>NUCLEOTIDE SEQUENCE</scope>
    <source>
        <strain evidence="2">B226-2</strain>
    </source>
</reference>
<dbReference type="RefSeq" id="WP_303219497.1">
    <property type="nucleotide sequence ID" value="NZ_CAUGVL010000060.1"/>
</dbReference>
<gene>
    <name evidence="2" type="ORF">P7H43_03105</name>
</gene>
<keyword evidence="1" id="KW-0812">Transmembrane</keyword>
<organism evidence="2 3">
    <name type="scientific">Enterococcus asini</name>
    <dbReference type="NCBI Taxonomy" id="57732"/>
    <lineage>
        <taxon>Bacteria</taxon>
        <taxon>Bacillati</taxon>
        <taxon>Bacillota</taxon>
        <taxon>Bacilli</taxon>
        <taxon>Lactobacillales</taxon>
        <taxon>Enterococcaceae</taxon>
        <taxon>Enterococcus</taxon>
    </lineage>
</organism>
<protein>
    <submittedName>
        <fullName evidence="2">Uncharacterized protein</fullName>
    </submittedName>
</protein>
<evidence type="ECO:0000256" key="1">
    <source>
        <dbReference type="SAM" id="Phobius"/>
    </source>
</evidence>
<comment type="caution">
    <text evidence="2">The sequence shown here is derived from an EMBL/GenBank/DDBJ whole genome shotgun (WGS) entry which is preliminary data.</text>
</comment>
<proteinExistence type="predicted"/>